<proteinExistence type="predicted"/>
<evidence type="ECO:0000259" key="7">
    <source>
        <dbReference type="PROSITE" id="PS50868"/>
    </source>
</evidence>
<evidence type="ECO:0000256" key="3">
    <source>
        <dbReference type="ARBA" id="ARBA00022603"/>
    </source>
</evidence>
<reference evidence="8" key="1">
    <citation type="submission" date="2020-02" db="EMBL/GenBank/DDBJ databases">
        <authorList>
            <person name="Meier V. D."/>
        </authorList>
    </citation>
    <scope>NUCLEOTIDE SEQUENCE</scope>
    <source>
        <strain evidence="8">AVDCRST_MAG42</strain>
    </source>
</reference>
<evidence type="ECO:0000313" key="8">
    <source>
        <dbReference type="EMBL" id="CAA9234449.1"/>
    </source>
</evidence>
<comment type="subcellular location">
    <subcellularLocation>
        <location evidence="1">Chromosome</location>
    </subcellularLocation>
</comment>
<keyword evidence="3" id="KW-0489">Methyltransferase</keyword>
<evidence type="ECO:0000256" key="1">
    <source>
        <dbReference type="ARBA" id="ARBA00004286"/>
    </source>
</evidence>
<accession>A0A6J4HXJ9</accession>
<evidence type="ECO:0000256" key="2">
    <source>
        <dbReference type="ARBA" id="ARBA00022454"/>
    </source>
</evidence>
<dbReference type="Gene3D" id="2.170.270.10">
    <property type="entry name" value="SET domain"/>
    <property type="match status" value="1"/>
</dbReference>
<feature type="domain" description="SET" evidence="6">
    <location>
        <begin position="6"/>
        <end position="114"/>
    </location>
</feature>
<dbReference type="InterPro" id="IPR050777">
    <property type="entry name" value="SET2_Histone-Lys_MeTrsfase"/>
</dbReference>
<keyword evidence="4" id="KW-0808">Transferase</keyword>
<dbReference type="PROSITE" id="PS50868">
    <property type="entry name" value="POST_SET"/>
    <property type="match status" value="1"/>
</dbReference>
<evidence type="ECO:0008006" key="9">
    <source>
        <dbReference type="Google" id="ProtNLM"/>
    </source>
</evidence>
<sequence>MESASPKLIAGKSPINGRGCFAAIPLKRGRKIGELLGARISNAEAARRVAKGGKIRICELDDRWSIDASRGGDATAFINHSCEPNCFSRVTRGHMLFFALRAIEAGEEITLDYTPSQHPGRRCTCGAAKCRGVMM</sequence>
<dbReference type="AlphaFoldDB" id="A0A6J4HXJ9"/>
<organism evidence="8">
    <name type="scientific">uncultured Chthoniobacterales bacterium</name>
    <dbReference type="NCBI Taxonomy" id="1836801"/>
    <lineage>
        <taxon>Bacteria</taxon>
        <taxon>Pseudomonadati</taxon>
        <taxon>Verrucomicrobiota</taxon>
        <taxon>Spartobacteria</taxon>
        <taxon>Chthoniobacterales</taxon>
        <taxon>environmental samples</taxon>
    </lineage>
</organism>
<keyword evidence="2" id="KW-0158">Chromosome</keyword>
<dbReference type="PANTHER" id="PTHR22884">
    <property type="entry name" value="SET DOMAIN PROTEINS"/>
    <property type="match status" value="1"/>
</dbReference>
<feature type="domain" description="Post-SET" evidence="7">
    <location>
        <begin position="119"/>
        <end position="135"/>
    </location>
</feature>
<name>A0A6J4HXJ9_9BACT</name>
<gene>
    <name evidence="8" type="ORF">AVDCRST_MAG42-1314</name>
</gene>
<dbReference type="GO" id="GO:0008168">
    <property type="term" value="F:methyltransferase activity"/>
    <property type="evidence" value="ECO:0007669"/>
    <property type="project" value="UniProtKB-KW"/>
</dbReference>
<dbReference type="GO" id="GO:0005694">
    <property type="term" value="C:chromosome"/>
    <property type="evidence" value="ECO:0007669"/>
    <property type="project" value="UniProtKB-SubCell"/>
</dbReference>
<dbReference type="PROSITE" id="PS50280">
    <property type="entry name" value="SET"/>
    <property type="match status" value="1"/>
</dbReference>
<evidence type="ECO:0000256" key="4">
    <source>
        <dbReference type="ARBA" id="ARBA00022679"/>
    </source>
</evidence>
<dbReference type="SMART" id="SM00317">
    <property type="entry name" value="SET"/>
    <property type="match status" value="1"/>
</dbReference>
<dbReference type="InterPro" id="IPR046341">
    <property type="entry name" value="SET_dom_sf"/>
</dbReference>
<dbReference type="InterPro" id="IPR001214">
    <property type="entry name" value="SET_dom"/>
</dbReference>
<protein>
    <recommendedName>
        <fullName evidence="9">SET domain-containing protein-lysine N-methyltransferase</fullName>
    </recommendedName>
</protein>
<dbReference type="SUPFAM" id="SSF82199">
    <property type="entry name" value="SET domain"/>
    <property type="match status" value="1"/>
</dbReference>
<dbReference type="GO" id="GO:0032259">
    <property type="term" value="P:methylation"/>
    <property type="evidence" value="ECO:0007669"/>
    <property type="project" value="UniProtKB-KW"/>
</dbReference>
<dbReference type="Pfam" id="PF00856">
    <property type="entry name" value="SET"/>
    <property type="match status" value="1"/>
</dbReference>
<evidence type="ECO:0000259" key="6">
    <source>
        <dbReference type="PROSITE" id="PS50280"/>
    </source>
</evidence>
<dbReference type="EMBL" id="CADCTA010000056">
    <property type="protein sequence ID" value="CAA9234449.1"/>
    <property type="molecule type" value="Genomic_DNA"/>
</dbReference>
<keyword evidence="5" id="KW-0949">S-adenosyl-L-methionine</keyword>
<evidence type="ECO:0000256" key="5">
    <source>
        <dbReference type="ARBA" id="ARBA00022691"/>
    </source>
</evidence>
<dbReference type="InterPro" id="IPR003616">
    <property type="entry name" value="Post-SET_dom"/>
</dbReference>